<feature type="signal peptide" evidence="1">
    <location>
        <begin position="1"/>
        <end position="26"/>
    </location>
</feature>
<sequence>MQERSMGIRTVATAAAFALAVGSANANVFEVIHADVEKDGFEFESINTLTLSDVAAGDEKSVHEIAFSYAPTSWWKPIAALEIANPQGGNAEIEAFEFGSVFLLPLGDGHAHSHDHSHGAGGARETHFTLAGFVGFELPNEAGLNEAALSFGPIIEVEHGPWLVIGNLFAEVPFADGVDPGLAYAASAAHSVGPNWRLGVEAHGEVQEAFGNAPAFDQQEHFIGPAAYSAFDLGHGRILEPRIALLAGYTDAAADAVLSFNLELKF</sequence>
<proteinExistence type="predicted"/>
<dbReference type="AlphaFoldDB" id="A0A2M9G7D3"/>
<keyword evidence="3" id="KW-1185">Reference proteome</keyword>
<feature type="chain" id="PRO_5014818927" description="Transporter" evidence="1">
    <location>
        <begin position="27"/>
        <end position="266"/>
    </location>
</feature>
<accession>A0A2M9G7D3</accession>
<protein>
    <recommendedName>
        <fullName evidence="4">Transporter</fullName>
    </recommendedName>
</protein>
<dbReference type="Proteomes" id="UP000229498">
    <property type="component" value="Unassembled WGS sequence"/>
</dbReference>
<organism evidence="2 3">
    <name type="scientific">Minwuia thermotolerans</name>
    <dbReference type="NCBI Taxonomy" id="2056226"/>
    <lineage>
        <taxon>Bacteria</taxon>
        <taxon>Pseudomonadati</taxon>
        <taxon>Pseudomonadota</taxon>
        <taxon>Alphaproteobacteria</taxon>
        <taxon>Minwuiales</taxon>
        <taxon>Minwuiaceae</taxon>
        <taxon>Minwuia</taxon>
    </lineage>
</organism>
<evidence type="ECO:0000313" key="3">
    <source>
        <dbReference type="Proteomes" id="UP000229498"/>
    </source>
</evidence>
<keyword evidence="1" id="KW-0732">Signal</keyword>
<name>A0A2M9G7D3_9PROT</name>
<comment type="caution">
    <text evidence="2">The sequence shown here is derived from an EMBL/GenBank/DDBJ whole genome shotgun (WGS) entry which is preliminary data.</text>
</comment>
<gene>
    <name evidence="2" type="ORF">CVT23_00720</name>
</gene>
<reference evidence="2 3" key="1">
    <citation type="submission" date="2017-11" db="EMBL/GenBank/DDBJ databases">
        <title>Draft genome sequence of Rhizobiales bacterium SY3-13.</title>
        <authorList>
            <person name="Sun C."/>
        </authorList>
    </citation>
    <scope>NUCLEOTIDE SEQUENCE [LARGE SCALE GENOMIC DNA]</scope>
    <source>
        <strain evidence="2 3">SY3-13</strain>
    </source>
</reference>
<evidence type="ECO:0008006" key="4">
    <source>
        <dbReference type="Google" id="ProtNLM"/>
    </source>
</evidence>
<evidence type="ECO:0000313" key="2">
    <source>
        <dbReference type="EMBL" id="PJK31611.1"/>
    </source>
</evidence>
<evidence type="ECO:0000256" key="1">
    <source>
        <dbReference type="SAM" id="SignalP"/>
    </source>
</evidence>
<dbReference type="EMBL" id="PHIG01000004">
    <property type="protein sequence ID" value="PJK31611.1"/>
    <property type="molecule type" value="Genomic_DNA"/>
</dbReference>